<dbReference type="Proteomes" id="UP001183585">
    <property type="component" value="Unassembled WGS sequence"/>
</dbReference>
<protein>
    <submittedName>
        <fullName evidence="2">Uncharacterized protein</fullName>
    </submittedName>
</protein>
<accession>A0ABU2CWF6</accession>
<organism evidence="2 3">
    <name type="scientific">Promicromonospora iranensis</name>
    <dbReference type="NCBI Taxonomy" id="1105144"/>
    <lineage>
        <taxon>Bacteria</taxon>
        <taxon>Bacillati</taxon>
        <taxon>Actinomycetota</taxon>
        <taxon>Actinomycetes</taxon>
        <taxon>Micrococcales</taxon>
        <taxon>Promicromonosporaceae</taxon>
        <taxon>Promicromonospora</taxon>
    </lineage>
</organism>
<comment type="caution">
    <text evidence="2">The sequence shown here is derived from an EMBL/GenBank/DDBJ whole genome shotgun (WGS) entry which is preliminary data.</text>
</comment>
<feature type="region of interest" description="Disordered" evidence="1">
    <location>
        <begin position="46"/>
        <end position="68"/>
    </location>
</feature>
<name>A0ABU2CWF6_9MICO</name>
<proteinExistence type="predicted"/>
<evidence type="ECO:0000313" key="3">
    <source>
        <dbReference type="Proteomes" id="UP001183585"/>
    </source>
</evidence>
<keyword evidence="3" id="KW-1185">Reference proteome</keyword>
<dbReference type="EMBL" id="JAVDYE010000001">
    <property type="protein sequence ID" value="MDR7385686.1"/>
    <property type="molecule type" value="Genomic_DNA"/>
</dbReference>
<reference evidence="2 3" key="1">
    <citation type="submission" date="2023-07" db="EMBL/GenBank/DDBJ databases">
        <title>Sequencing the genomes of 1000 actinobacteria strains.</title>
        <authorList>
            <person name="Klenk H.-P."/>
        </authorList>
    </citation>
    <scope>NUCLEOTIDE SEQUENCE [LARGE SCALE GENOMIC DNA]</scope>
    <source>
        <strain evidence="2 3">DSM 45554</strain>
    </source>
</reference>
<gene>
    <name evidence="2" type="ORF">J2S48_005201</name>
</gene>
<evidence type="ECO:0000313" key="2">
    <source>
        <dbReference type="EMBL" id="MDR7385686.1"/>
    </source>
</evidence>
<evidence type="ECO:0000256" key="1">
    <source>
        <dbReference type="SAM" id="MobiDB-lite"/>
    </source>
</evidence>
<sequence length="142" mass="15198">MALLAQMGEVKHVTGDLADGRGELHLFTKHAVITLDVTTASAVDGEAERGTRRIGTGGFPVDSDNPTATVTMYPRSGLRSIDVGGAESISGGAEHGYYWPGQFAVVARYADDRTITFTRREDSTDDLVTFLPELLADLPASR</sequence>
<dbReference type="RefSeq" id="WP_274996632.1">
    <property type="nucleotide sequence ID" value="NZ_JAJQQP010000013.1"/>
</dbReference>